<dbReference type="GO" id="GO:0036297">
    <property type="term" value="P:interstrand cross-link repair"/>
    <property type="evidence" value="ECO:0007669"/>
    <property type="project" value="InterPro"/>
</dbReference>
<evidence type="ECO:0000259" key="2">
    <source>
        <dbReference type="Pfam" id="PF11793"/>
    </source>
</evidence>
<keyword evidence="4" id="KW-0012">Acyltransferase</keyword>
<sequence>MAAATTPPILTNITSNQLECTLHCTDYHCLLRLRSGGAKSSSASSSPPDISSIVVIPIDTAAADQESRIHLLPKLLHNEKSDKISSEEQENCIKGCQHHPCHELIRISHNLQVQLKERLQDASDGAVTTNNNTNNNNNNNNKTNQSNGMMEDFLLQSEAVFHELLSAVKQQSRREETSRYHCNSNERQNGTKKRARISSTSSSATTPSSSSTTAMPPPLEYYHALLLQLRTLQNMPNVTDVTLHKNNNNNSNTNNETTTTAATTDLTRVSITCQDNKKRSHTWHAELYPTIVLTVDLPAEFVLEDIITVQGGGVTTSKTADKKWWVNTTAMDHFNDDYNINDSSSSLQQQQLLPRIQQHFEQTIHNYQSLFDELDDLDSNLWILEPTLPARRSCVERRIALWEGGASVVIVLDHEKPRGVPIMVRFLGVTMATIKAVGGDGNGSGVATSGGSVADWRASFAEFVAEEEEEETSAGEKRRQVTDDSSSDNKKRWSEERSIRDNLELWLGSSLPSPLSTEKSDYLVECGICYSHRLPVMSDEGDTTIDEEGPLPEEKCSNSNCNRYYHESCLFEWLHSLPTARVSFDRIFGNCPYCCEGVSVKVLNRAQH</sequence>
<dbReference type="InterPro" id="IPR044037">
    <property type="entry name" value="FANCL_d3"/>
</dbReference>
<name>A0AAD8YLL9_9STRA</name>
<dbReference type="InterPro" id="IPR013083">
    <property type="entry name" value="Znf_RING/FYVE/PHD"/>
</dbReference>
<gene>
    <name evidence="4" type="ORF">QTG54_001732</name>
</gene>
<dbReference type="Gene3D" id="3.30.40.10">
    <property type="entry name" value="Zinc/RING finger domain, C3HC4 (zinc finger)"/>
    <property type="match status" value="1"/>
</dbReference>
<dbReference type="InterPro" id="IPR043003">
    <property type="entry name" value="FANCL_d3_sf"/>
</dbReference>
<keyword evidence="5" id="KW-1185">Reference proteome</keyword>
<dbReference type="Pfam" id="PF11793">
    <property type="entry name" value="FANCL_C"/>
    <property type="match status" value="1"/>
</dbReference>
<comment type="caution">
    <text evidence="4">The sequence shown here is derived from an EMBL/GenBank/DDBJ whole genome shotgun (WGS) entry which is preliminary data.</text>
</comment>
<dbReference type="CDD" id="cd23832">
    <property type="entry name" value="DRWD-C_FANCL"/>
    <property type="match status" value="1"/>
</dbReference>
<dbReference type="InterPro" id="IPR026848">
    <property type="entry name" value="Fancl"/>
</dbReference>
<accession>A0AAD8YLL9</accession>
<feature type="compositionally biased region" description="Low complexity" evidence="1">
    <location>
        <begin position="128"/>
        <end position="144"/>
    </location>
</feature>
<evidence type="ECO:0000256" key="1">
    <source>
        <dbReference type="SAM" id="MobiDB-lite"/>
    </source>
</evidence>
<dbReference type="SUPFAM" id="SSF57850">
    <property type="entry name" value="RING/U-box"/>
    <property type="match status" value="1"/>
</dbReference>
<keyword evidence="4" id="KW-0808">Transferase</keyword>
<evidence type="ECO:0000313" key="4">
    <source>
        <dbReference type="EMBL" id="KAK1747769.1"/>
    </source>
</evidence>
<dbReference type="PANTHER" id="PTHR13206">
    <property type="entry name" value="UBIQUITIN LIGASE PROTEIN PHF9 FANCONI ANEMIA GROUP L PROTEIN"/>
    <property type="match status" value="1"/>
</dbReference>
<dbReference type="GO" id="GO:0043240">
    <property type="term" value="C:Fanconi anaemia nuclear complex"/>
    <property type="evidence" value="ECO:0007669"/>
    <property type="project" value="InterPro"/>
</dbReference>
<evidence type="ECO:0000313" key="5">
    <source>
        <dbReference type="Proteomes" id="UP001224775"/>
    </source>
</evidence>
<feature type="compositionally biased region" description="Low complexity" evidence="1">
    <location>
        <begin position="198"/>
        <end position="214"/>
    </location>
</feature>
<dbReference type="SMART" id="SM01197">
    <property type="entry name" value="FANCL_C"/>
    <property type="match status" value="1"/>
</dbReference>
<feature type="compositionally biased region" description="Basic and acidic residues" evidence="1">
    <location>
        <begin position="474"/>
        <end position="494"/>
    </location>
</feature>
<protein>
    <submittedName>
        <fullName evidence="4">E3 ubiquitin-protein ligase, FANCL-like</fullName>
        <ecNumber evidence="4">2.3.2.27</ecNumber>
    </submittedName>
</protein>
<dbReference type="GO" id="GO:0061630">
    <property type="term" value="F:ubiquitin protein ligase activity"/>
    <property type="evidence" value="ECO:0007669"/>
    <property type="project" value="UniProtKB-EC"/>
</dbReference>
<dbReference type="Proteomes" id="UP001224775">
    <property type="component" value="Unassembled WGS sequence"/>
</dbReference>
<dbReference type="EMBL" id="JATAAI010000002">
    <property type="protein sequence ID" value="KAK1747769.1"/>
    <property type="molecule type" value="Genomic_DNA"/>
</dbReference>
<proteinExistence type="predicted"/>
<dbReference type="EC" id="2.3.2.27" evidence="4"/>
<feature type="domain" description="FANCL C-terminal" evidence="2">
    <location>
        <begin position="524"/>
        <end position="601"/>
    </location>
</feature>
<dbReference type="Gene3D" id="3.10.110.20">
    <property type="entry name" value="RWD domain-like"/>
    <property type="match status" value="1"/>
</dbReference>
<dbReference type="AlphaFoldDB" id="A0AAD8YLL9"/>
<dbReference type="GO" id="GO:0006513">
    <property type="term" value="P:protein monoubiquitination"/>
    <property type="evidence" value="ECO:0007669"/>
    <property type="project" value="TreeGrafter"/>
</dbReference>
<dbReference type="PANTHER" id="PTHR13206:SF0">
    <property type="entry name" value="E3 UBIQUITIN-PROTEIN LIGASE FANCL"/>
    <property type="match status" value="1"/>
</dbReference>
<feature type="region of interest" description="Disordered" evidence="1">
    <location>
        <begin position="465"/>
        <end position="494"/>
    </location>
</feature>
<evidence type="ECO:0000259" key="3">
    <source>
        <dbReference type="Pfam" id="PF18891"/>
    </source>
</evidence>
<organism evidence="4 5">
    <name type="scientific">Skeletonema marinoi</name>
    <dbReference type="NCBI Taxonomy" id="267567"/>
    <lineage>
        <taxon>Eukaryota</taxon>
        <taxon>Sar</taxon>
        <taxon>Stramenopiles</taxon>
        <taxon>Ochrophyta</taxon>
        <taxon>Bacillariophyta</taxon>
        <taxon>Coscinodiscophyceae</taxon>
        <taxon>Thalassiosirophycidae</taxon>
        <taxon>Thalassiosirales</taxon>
        <taxon>Skeletonemataceae</taxon>
        <taxon>Skeletonema</taxon>
        <taxon>Skeletonema marinoi-dohrnii complex</taxon>
    </lineage>
</organism>
<feature type="region of interest" description="Disordered" evidence="1">
    <location>
        <begin position="170"/>
        <end position="217"/>
    </location>
</feature>
<dbReference type="CDD" id="cd16490">
    <property type="entry name" value="RING-CH-C4HC3_FANCL"/>
    <property type="match status" value="1"/>
</dbReference>
<reference evidence="4" key="1">
    <citation type="submission" date="2023-06" db="EMBL/GenBank/DDBJ databases">
        <title>Survivors Of The Sea: Transcriptome response of Skeletonema marinoi to long-term dormancy.</title>
        <authorList>
            <person name="Pinder M.I.M."/>
            <person name="Kourtchenko O."/>
            <person name="Robertson E.K."/>
            <person name="Larsson T."/>
            <person name="Maumus F."/>
            <person name="Osuna-Cruz C.M."/>
            <person name="Vancaester E."/>
            <person name="Stenow R."/>
            <person name="Vandepoele K."/>
            <person name="Ploug H."/>
            <person name="Bruchert V."/>
            <person name="Godhe A."/>
            <person name="Topel M."/>
        </authorList>
    </citation>
    <scope>NUCLEOTIDE SEQUENCE</scope>
    <source>
        <strain evidence="4">R05AC</strain>
    </source>
</reference>
<feature type="region of interest" description="Disordered" evidence="1">
    <location>
        <begin position="125"/>
        <end position="147"/>
    </location>
</feature>
<feature type="domain" description="FANCL UBC-like" evidence="3">
    <location>
        <begin position="370"/>
        <end position="431"/>
    </location>
</feature>
<dbReference type="InterPro" id="IPR026850">
    <property type="entry name" value="FANCL_C"/>
</dbReference>
<dbReference type="Pfam" id="PF18891">
    <property type="entry name" value="FANCL_d3"/>
    <property type="match status" value="1"/>
</dbReference>